<dbReference type="Pfam" id="PF00144">
    <property type="entry name" value="Beta-lactamase"/>
    <property type="match status" value="1"/>
</dbReference>
<evidence type="ECO:0000259" key="5">
    <source>
        <dbReference type="Pfam" id="PF00144"/>
    </source>
</evidence>
<evidence type="ECO:0000256" key="4">
    <source>
        <dbReference type="SAM" id="MobiDB-lite"/>
    </source>
</evidence>
<dbReference type="InterPro" id="IPR001466">
    <property type="entry name" value="Beta-lactam-related"/>
</dbReference>
<keyword evidence="8" id="KW-1185">Reference proteome</keyword>
<dbReference type="SUPFAM" id="SSF75005">
    <property type="entry name" value="Arabinanase/levansucrase/invertase"/>
    <property type="match status" value="1"/>
</dbReference>
<evidence type="ECO:0000259" key="6">
    <source>
        <dbReference type="Pfam" id="PF17851"/>
    </source>
</evidence>
<name>A0ABP7QZF8_9SPHI</name>
<comment type="caution">
    <text evidence="7">The sequence shown here is derived from an EMBL/GenBank/DDBJ whole genome shotgun (WGS) entry which is preliminary data.</text>
</comment>
<dbReference type="InterPro" id="IPR013320">
    <property type="entry name" value="ConA-like_dom_sf"/>
</dbReference>
<feature type="region of interest" description="Disordered" evidence="4">
    <location>
        <begin position="643"/>
        <end position="682"/>
    </location>
</feature>
<dbReference type="Gene3D" id="3.40.710.10">
    <property type="entry name" value="DD-peptidase/beta-lactamase superfamily"/>
    <property type="match status" value="1"/>
</dbReference>
<comment type="similarity">
    <text evidence="1">Belongs to the glycosyl hydrolase 43 family.</text>
</comment>
<gene>
    <name evidence="7" type="ORF">GCM10022210_49670</name>
</gene>
<dbReference type="InterPro" id="IPR006710">
    <property type="entry name" value="Glyco_hydro_43"/>
</dbReference>
<dbReference type="Pfam" id="PF17851">
    <property type="entry name" value="GH43_C2"/>
    <property type="match status" value="1"/>
</dbReference>
<reference evidence="8" key="1">
    <citation type="journal article" date="2019" name="Int. J. Syst. Evol. Microbiol.">
        <title>The Global Catalogue of Microorganisms (GCM) 10K type strain sequencing project: providing services to taxonomists for standard genome sequencing and annotation.</title>
        <authorList>
            <consortium name="The Broad Institute Genomics Platform"/>
            <consortium name="The Broad Institute Genome Sequencing Center for Infectious Disease"/>
            <person name="Wu L."/>
            <person name="Ma J."/>
        </authorList>
    </citation>
    <scope>NUCLEOTIDE SEQUENCE [LARGE SCALE GENOMIC DNA]</scope>
    <source>
        <strain evidence="8">JCM 16601</strain>
    </source>
</reference>
<dbReference type="InterPro" id="IPR041542">
    <property type="entry name" value="GH43_C2"/>
</dbReference>
<evidence type="ECO:0000313" key="8">
    <source>
        <dbReference type="Proteomes" id="UP001500742"/>
    </source>
</evidence>
<organism evidence="7 8">
    <name type="scientific">Mucilaginibacter dorajii</name>
    <dbReference type="NCBI Taxonomy" id="692994"/>
    <lineage>
        <taxon>Bacteria</taxon>
        <taxon>Pseudomonadati</taxon>
        <taxon>Bacteroidota</taxon>
        <taxon>Sphingobacteriia</taxon>
        <taxon>Sphingobacteriales</taxon>
        <taxon>Sphingobacteriaceae</taxon>
        <taxon>Mucilaginibacter</taxon>
    </lineage>
</organism>
<dbReference type="Gene3D" id="2.115.10.20">
    <property type="entry name" value="Glycosyl hydrolase domain, family 43"/>
    <property type="match status" value="1"/>
</dbReference>
<dbReference type="PANTHER" id="PTHR42812">
    <property type="entry name" value="BETA-XYLOSIDASE"/>
    <property type="match status" value="1"/>
</dbReference>
<sequence>MQILSLMVMSISLFAQSNENSPKYNFSYLDRKVQAWVDSGYYTGASILIAKNNLVIHEKYFGSYTPGSAAYIASAGKWLAAATIAAVVDEGKLSWDDKVSKWLPEFKDIKGKATLRQLLSHTAGYPDYQPEGRHRDNYQTLKESVAHIVNLPADTLPGTKFKYGGLAMQVAGRIAELATGKDWETIFQEKIARPLQMKLTHFTPVSEVDGQSPMLGGGARAGLEDYGNFLNMIINDGVFKGKRILSVKSIYEMQANQVGEAKVAPGEFVEKARASKRKDIYGLGEWREEVDVQGNPVLISSPSWAGAYPWIDKKNHVYGFFLARVATNKNGFNPFLASPVLPLLVRDVLDVDYNPISKVWVADQGNGTYKNPVLYADYSDPDAIRVGDNYYLVSSSFNCMPGLPVLQSKDLVNWKLINYALNRQEPAAVYDQPQHGKGVWAPCIRYHKGEFYIYYPDPDFGIYMVKAKDPAGKWSKPILVLQGKGIIDPTPIWDEDGKAYLGIGWAGSRAGVNSLITVFTMNSEGTKVTDDGKHVYDGHDHNHTIEGPKFYKRKGYYYILAPAGGVTTGWQLALRSKHIYGPYEAKVVMNQGSTTVNGPHQGALVETQTGEPWFIHFQDKGAYGRIVYLEPVKWVNNWPVIGKDDDGDGTGEPVSVYKKPSTGKNHPIETPAESDEFNTDKPGLQWQWNANPKIQWGAQIKGSGFLRLFAYPQDKNTVNLWTTPNLLLQKLSAPDFTATTKVDYKVEWGIWQGKKAGLLIMGNDYSYLAIAKDEKGFKVSQVICKGVLNGNAEEIIAEDRIGQSTVYLRVYVSGPDARCSFTYSEDGMNFKKIGVPFIAQPDKWIGAKVGLFCISKPDVRTGGYADFDWFRITP</sequence>
<feature type="domain" description="Beta-lactamase-related" evidence="5">
    <location>
        <begin position="29"/>
        <end position="323"/>
    </location>
</feature>
<protein>
    <recommendedName>
        <fullName evidence="9">Beta-lactamase</fullName>
    </recommendedName>
</protein>
<dbReference type="PANTHER" id="PTHR42812:SF12">
    <property type="entry name" value="BETA-XYLOSIDASE-RELATED"/>
    <property type="match status" value="1"/>
</dbReference>
<feature type="domain" description="Beta-xylosidase C-terminal Concanavalin A-like" evidence="6">
    <location>
        <begin position="674"/>
        <end position="872"/>
    </location>
</feature>
<dbReference type="InterPro" id="IPR012338">
    <property type="entry name" value="Beta-lactam/transpept-like"/>
</dbReference>
<dbReference type="SUPFAM" id="SSF49899">
    <property type="entry name" value="Concanavalin A-like lectins/glucanases"/>
    <property type="match status" value="1"/>
</dbReference>
<dbReference type="Proteomes" id="UP001500742">
    <property type="component" value="Unassembled WGS sequence"/>
</dbReference>
<evidence type="ECO:0000256" key="3">
    <source>
        <dbReference type="ARBA" id="ARBA00023295"/>
    </source>
</evidence>
<evidence type="ECO:0000256" key="2">
    <source>
        <dbReference type="ARBA" id="ARBA00022801"/>
    </source>
</evidence>
<dbReference type="EMBL" id="BAAAZC010000031">
    <property type="protein sequence ID" value="GAA3990209.1"/>
    <property type="molecule type" value="Genomic_DNA"/>
</dbReference>
<dbReference type="CDD" id="cd09001">
    <property type="entry name" value="GH43_FsAxh1-like"/>
    <property type="match status" value="1"/>
</dbReference>
<dbReference type="InterPro" id="IPR023296">
    <property type="entry name" value="Glyco_hydro_beta-prop_sf"/>
</dbReference>
<dbReference type="SUPFAM" id="SSF56601">
    <property type="entry name" value="beta-lactamase/transpeptidase-like"/>
    <property type="match status" value="1"/>
</dbReference>
<dbReference type="InterPro" id="IPR051795">
    <property type="entry name" value="Glycosyl_Hydrlase_43"/>
</dbReference>
<keyword evidence="3" id="KW-0326">Glycosidase</keyword>
<dbReference type="Pfam" id="PF04616">
    <property type="entry name" value="Glyco_hydro_43"/>
    <property type="match status" value="1"/>
</dbReference>
<keyword evidence="2" id="KW-0378">Hydrolase</keyword>
<accession>A0ABP7QZF8</accession>
<dbReference type="RefSeq" id="WP_259086750.1">
    <property type="nucleotide sequence ID" value="NZ_BAAAZC010000031.1"/>
</dbReference>
<evidence type="ECO:0000313" key="7">
    <source>
        <dbReference type="EMBL" id="GAA3990209.1"/>
    </source>
</evidence>
<dbReference type="Gene3D" id="2.60.120.200">
    <property type="match status" value="1"/>
</dbReference>
<evidence type="ECO:0008006" key="9">
    <source>
        <dbReference type="Google" id="ProtNLM"/>
    </source>
</evidence>
<evidence type="ECO:0000256" key="1">
    <source>
        <dbReference type="ARBA" id="ARBA00009865"/>
    </source>
</evidence>
<proteinExistence type="inferred from homology"/>